<organism evidence="2 3">
    <name type="scientific">Datura stramonium</name>
    <name type="common">Jimsonweed</name>
    <name type="synonym">Common thornapple</name>
    <dbReference type="NCBI Taxonomy" id="4076"/>
    <lineage>
        <taxon>Eukaryota</taxon>
        <taxon>Viridiplantae</taxon>
        <taxon>Streptophyta</taxon>
        <taxon>Embryophyta</taxon>
        <taxon>Tracheophyta</taxon>
        <taxon>Spermatophyta</taxon>
        <taxon>Magnoliopsida</taxon>
        <taxon>eudicotyledons</taxon>
        <taxon>Gunneridae</taxon>
        <taxon>Pentapetalae</taxon>
        <taxon>asterids</taxon>
        <taxon>lamiids</taxon>
        <taxon>Solanales</taxon>
        <taxon>Solanaceae</taxon>
        <taxon>Solanoideae</taxon>
        <taxon>Datureae</taxon>
        <taxon>Datura</taxon>
    </lineage>
</organism>
<evidence type="ECO:0000313" key="3">
    <source>
        <dbReference type="Proteomes" id="UP000823775"/>
    </source>
</evidence>
<name>A0ABS8TLU5_DATST</name>
<comment type="caution">
    <text evidence="2">The sequence shown here is derived from an EMBL/GenBank/DDBJ whole genome shotgun (WGS) entry which is preliminary data.</text>
</comment>
<proteinExistence type="predicted"/>
<feature type="compositionally biased region" description="Low complexity" evidence="1">
    <location>
        <begin position="9"/>
        <end position="29"/>
    </location>
</feature>
<gene>
    <name evidence="2" type="ORF">HAX54_012603</name>
</gene>
<feature type="region of interest" description="Disordered" evidence="1">
    <location>
        <begin position="1"/>
        <end position="41"/>
    </location>
</feature>
<dbReference type="Proteomes" id="UP000823775">
    <property type="component" value="Unassembled WGS sequence"/>
</dbReference>
<reference evidence="2 3" key="1">
    <citation type="journal article" date="2021" name="BMC Genomics">
        <title>Datura genome reveals duplications of psychoactive alkaloid biosynthetic genes and high mutation rate following tissue culture.</title>
        <authorList>
            <person name="Rajewski A."/>
            <person name="Carter-House D."/>
            <person name="Stajich J."/>
            <person name="Litt A."/>
        </authorList>
    </citation>
    <scope>NUCLEOTIDE SEQUENCE [LARGE SCALE GENOMIC DNA]</scope>
    <source>
        <strain evidence="2">AR-01</strain>
    </source>
</reference>
<accession>A0ABS8TLU5</accession>
<protein>
    <submittedName>
        <fullName evidence="2">Uncharacterized protein</fullName>
    </submittedName>
</protein>
<evidence type="ECO:0000313" key="2">
    <source>
        <dbReference type="EMBL" id="MCD7471859.1"/>
    </source>
</evidence>
<keyword evidence="3" id="KW-1185">Reference proteome</keyword>
<dbReference type="EMBL" id="JACEIK010001739">
    <property type="protein sequence ID" value="MCD7471859.1"/>
    <property type="molecule type" value="Genomic_DNA"/>
</dbReference>
<sequence length="116" mass="12238">MALGESRVSSSGKDIESSSSTPTLESPVLAPSPKWDGTPGGLNLYIPDSHMQPMTDFTTVERTISAIVGRTATVLQQRHSRVAEAKAAVLTKNKVAQQQQGHALSQLKSSSSLGCC</sequence>
<evidence type="ECO:0000256" key="1">
    <source>
        <dbReference type="SAM" id="MobiDB-lite"/>
    </source>
</evidence>